<dbReference type="SUPFAM" id="SSF52821">
    <property type="entry name" value="Rhodanese/Cell cycle control phosphatase"/>
    <property type="match status" value="1"/>
</dbReference>
<dbReference type="InterPro" id="IPR036249">
    <property type="entry name" value="Thioredoxin-like_sf"/>
</dbReference>
<evidence type="ECO:0000256" key="2">
    <source>
        <dbReference type="SAM" id="SignalP"/>
    </source>
</evidence>
<dbReference type="PROSITE" id="PS00194">
    <property type="entry name" value="THIOREDOXIN_1"/>
    <property type="match status" value="1"/>
</dbReference>
<accession>A0ABU8I921</accession>
<evidence type="ECO:0000313" key="6">
    <source>
        <dbReference type="Proteomes" id="UP001363035"/>
    </source>
</evidence>
<feature type="signal peptide" evidence="2">
    <location>
        <begin position="1"/>
        <end position="19"/>
    </location>
</feature>
<keyword evidence="1" id="KW-0676">Redox-active center</keyword>
<protein>
    <submittedName>
        <fullName evidence="5">Thioredoxin domain-containing protein</fullName>
    </submittedName>
</protein>
<dbReference type="SUPFAM" id="SSF52833">
    <property type="entry name" value="Thioredoxin-like"/>
    <property type="match status" value="1"/>
</dbReference>
<dbReference type="SMART" id="SM00450">
    <property type="entry name" value="RHOD"/>
    <property type="match status" value="1"/>
</dbReference>
<comment type="caution">
    <text evidence="5">The sequence shown here is derived from an EMBL/GenBank/DDBJ whole genome shotgun (WGS) entry which is preliminary data.</text>
</comment>
<dbReference type="Gene3D" id="3.40.30.10">
    <property type="entry name" value="Glutaredoxin"/>
    <property type="match status" value="1"/>
</dbReference>
<gene>
    <name evidence="5" type="ORF">VJ786_15175</name>
</gene>
<evidence type="ECO:0000259" key="3">
    <source>
        <dbReference type="PROSITE" id="PS50206"/>
    </source>
</evidence>
<dbReference type="PANTHER" id="PTHR43031">
    <property type="entry name" value="FAD-DEPENDENT OXIDOREDUCTASE"/>
    <property type="match status" value="1"/>
</dbReference>
<dbReference type="PROSITE" id="PS51352">
    <property type="entry name" value="THIOREDOXIN_2"/>
    <property type="match status" value="1"/>
</dbReference>
<dbReference type="Pfam" id="PF00581">
    <property type="entry name" value="Rhodanese"/>
    <property type="match status" value="1"/>
</dbReference>
<dbReference type="EMBL" id="JAYLLN010000049">
    <property type="protein sequence ID" value="MEI5986245.1"/>
    <property type="molecule type" value="Genomic_DNA"/>
</dbReference>
<evidence type="ECO:0000313" key="5">
    <source>
        <dbReference type="EMBL" id="MEI5986245.1"/>
    </source>
</evidence>
<dbReference type="InterPro" id="IPR050229">
    <property type="entry name" value="GlpE_sulfurtransferase"/>
</dbReference>
<feature type="chain" id="PRO_5046316792" evidence="2">
    <location>
        <begin position="20"/>
        <end position="242"/>
    </location>
</feature>
<dbReference type="InterPro" id="IPR017937">
    <property type="entry name" value="Thioredoxin_CS"/>
</dbReference>
<dbReference type="RefSeq" id="WP_099365619.1">
    <property type="nucleotide sequence ID" value="NZ_JAYLLN010000049.1"/>
</dbReference>
<reference evidence="5 6" key="1">
    <citation type="submission" date="2024-01" db="EMBL/GenBank/DDBJ databases">
        <title>Sphingobacterium tenebrionis sp. nov., a novel endophyte isolated from tenebrio molitor intestines.</title>
        <authorList>
            <person name="Zhang C."/>
        </authorList>
    </citation>
    <scope>NUCLEOTIDE SEQUENCE [LARGE SCALE GENOMIC DNA]</scope>
    <source>
        <strain evidence="5 6">PU5-4</strain>
    </source>
</reference>
<keyword evidence="2" id="KW-0732">Signal</keyword>
<dbReference type="CDD" id="cd02947">
    <property type="entry name" value="TRX_family"/>
    <property type="match status" value="1"/>
</dbReference>
<name>A0ABU8I921_9SPHI</name>
<evidence type="ECO:0000259" key="4">
    <source>
        <dbReference type="PROSITE" id="PS51352"/>
    </source>
</evidence>
<keyword evidence="6" id="KW-1185">Reference proteome</keyword>
<feature type="domain" description="Thioredoxin" evidence="4">
    <location>
        <begin position="119"/>
        <end position="239"/>
    </location>
</feature>
<proteinExistence type="predicted"/>
<dbReference type="InterPro" id="IPR001763">
    <property type="entry name" value="Rhodanese-like_dom"/>
</dbReference>
<feature type="domain" description="Rhodanese" evidence="3">
    <location>
        <begin position="33"/>
        <end position="123"/>
    </location>
</feature>
<sequence>MRKLCVMLGLIFATFQLQAQTKIGSAEIEKVKDKKNIQLLDVRTSKEFQDGHIQNAKNLDWNNKEEFKKAVSKLDKSKPVYVYCLGGGRSKQASAYLADNGFQVYDYSGGMMDWRSSNKAEIKENKDGSTKDSKSGKGLTEEQFNHLVNSQDVVLVNYSAVWCGPCQELKPTILKIQNREAKKVKVVRLDADENKNLLKQKKISEIPKLSLYKNGKEVWSHTGIISEAELMKQINKAANKKS</sequence>
<dbReference type="InterPro" id="IPR013766">
    <property type="entry name" value="Thioredoxin_domain"/>
</dbReference>
<organism evidence="5 6">
    <name type="scientific">Sphingobacterium tenebrionis</name>
    <dbReference type="NCBI Taxonomy" id="3111775"/>
    <lineage>
        <taxon>Bacteria</taxon>
        <taxon>Pseudomonadati</taxon>
        <taxon>Bacteroidota</taxon>
        <taxon>Sphingobacteriia</taxon>
        <taxon>Sphingobacteriales</taxon>
        <taxon>Sphingobacteriaceae</taxon>
        <taxon>Sphingobacterium</taxon>
    </lineage>
</organism>
<dbReference type="CDD" id="cd00158">
    <property type="entry name" value="RHOD"/>
    <property type="match status" value="1"/>
</dbReference>
<dbReference type="Pfam" id="PF00085">
    <property type="entry name" value="Thioredoxin"/>
    <property type="match status" value="1"/>
</dbReference>
<dbReference type="PROSITE" id="PS50206">
    <property type="entry name" value="RHODANESE_3"/>
    <property type="match status" value="1"/>
</dbReference>
<dbReference type="InterPro" id="IPR036873">
    <property type="entry name" value="Rhodanese-like_dom_sf"/>
</dbReference>
<dbReference type="Proteomes" id="UP001363035">
    <property type="component" value="Unassembled WGS sequence"/>
</dbReference>
<evidence type="ECO:0000256" key="1">
    <source>
        <dbReference type="ARBA" id="ARBA00023284"/>
    </source>
</evidence>
<dbReference type="PANTHER" id="PTHR43031:SF1">
    <property type="entry name" value="PYRIDINE NUCLEOTIDE-DISULPHIDE OXIDOREDUCTASE"/>
    <property type="match status" value="1"/>
</dbReference>
<dbReference type="Gene3D" id="3.40.250.10">
    <property type="entry name" value="Rhodanese-like domain"/>
    <property type="match status" value="1"/>
</dbReference>